<dbReference type="InterPro" id="IPR023166">
    <property type="entry name" value="BaiN-like_dom_sf"/>
</dbReference>
<dbReference type="PATRIC" id="fig|796941.3.peg.665"/>
<feature type="domain" description="RsdA/BaiN/AoA(So)-like Rossmann fold-like" evidence="4">
    <location>
        <begin position="3"/>
        <end position="408"/>
    </location>
</feature>
<dbReference type="Proteomes" id="UP000005244">
    <property type="component" value="Unassembled WGS sequence"/>
</dbReference>
<dbReference type="InterPro" id="IPR004792">
    <property type="entry name" value="BaiN-like"/>
</dbReference>
<keyword evidence="3" id="KW-0274">FAD</keyword>
<dbReference type="Pfam" id="PF22780">
    <property type="entry name" value="HI0933_like_1st"/>
    <property type="match status" value="1"/>
</dbReference>
<comment type="cofactor">
    <cofactor evidence="1">
        <name>FAD</name>
        <dbReference type="ChEBI" id="CHEBI:57692"/>
    </cofactor>
</comment>
<organism evidence="6 7">
    <name type="scientific">Peptoanaerobacter stomatis</name>
    <dbReference type="NCBI Taxonomy" id="796937"/>
    <lineage>
        <taxon>Bacteria</taxon>
        <taxon>Bacillati</taxon>
        <taxon>Bacillota</taxon>
        <taxon>Clostridia</taxon>
        <taxon>Peptostreptococcales</taxon>
        <taxon>Filifactoraceae</taxon>
        <taxon>Peptoanaerobacter</taxon>
    </lineage>
</organism>
<evidence type="ECO:0000256" key="2">
    <source>
        <dbReference type="ARBA" id="ARBA00022630"/>
    </source>
</evidence>
<dbReference type="Gene3D" id="1.10.8.260">
    <property type="entry name" value="HI0933 insert domain-like"/>
    <property type="match status" value="1"/>
</dbReference>
<reference evidence="6 7" key="1">
    <citation type="submission" date="2012-07" db="EMBL/GenBank/DDBJ databases">
        <authorList>
            <person name="Durkin A.S."/>
            <person name="McCorrison J."/>
            <person name="Torralba M."/>
            <person name="Gillis M."/>
            <person name="Methe B."/>
            <person name="Sutton G."/>
            <person name="Nelson K.E."/>
        </authorList>
    </citation>
    <scope>NUCLEOTIDE SEQUENCE [LARGE SCALE GENOMIC DNA]</scope>
    <source>
        <strain evidence="6 7">OBRC8</strain>
    </source>
</reference>
<evidence type="ECO:0000256" key="1">
    <source>
        <dbReference type="ARBA" id="ARBA00001974"/>
    </source>
</evidence>
<dbReference type="PANTHER" id="PTHR42887">
    <property type="entry name" value="OS12G0638800 PROTEIN"/>
    <property type="match status" value="1"/>
</dbReference>
<protein>
    <submittedName>
        <fullName evidence="6">Flavoprotein family protein</fullName>
    </submittedName>
</protein>
<feature type="domain" description="RsdA/BaiN/AoA(So)-like insert" evidence="5">
    <location>
        <begin position="188"/>
        <end position="355"/>
    </location>
</feature>
<evidence type="ECO:0000259" key="5">
    <source>
        <dbReference type="Pfam" id="PF22780"/>
    </source>
</evidence>
<dbReference type="AlphaFoldDB" id="J4WE57"/>
<accession>J4WE57</accession>
<gene>
    <name evidence="6" type="ORF">HMPREF1143_2023</name>
</gene>
<dbReference type="SUPFAM" id="SSF160996">
    <property type="entry name" value="HI0933 insert domain-like"/>
    <property type="match status" value="1"/>
</dbReference>
<sequence length="412" mass="46214">MDTIAIIGAGPSGIMAALTTKTKDNRVILIEKNKVIGQKLSITGSGRCNITNLDNKEDFFAKIPENSKFFYSAFAKFSNYDFIDYLENIGIPLKYEGQKAYPKNESAQKTVNTFIKLLEEKNVEIRLNEELIDFEIDNKSNTVTSITTTKTKEHIDKLIITTGGLSYCKNSTFSLLAKKGIQITQLYPSLVSIETIYDYSNLSGISIKNVSVRANIDGKKYLTSGDMLFTQKGLSGPAIMDMSSYIVKFQDLKTDTSSNHKNLTYKGKNLYISIDFMPYISKNQLEDIIFDSSKKALKTKLSAYLPERMLKFLLEKYENTDINNMKKEEKEKLLNIFKNYKIAIKNFSNIKSAIVTKGGVSLNQISPSTMQFKNIQNLYFAGECLDIDALTGGYNLQIAFSTGYLAGSSSKL</sequence>
<dbReference type="PANTHER" id="PTHR42887:SF2">
    <property type="entry name" value="OS12G0638800 PROTEIN"/>
    <property type="match status" value="1"/>
</dbReference>
<dbReference type="Gene3D" id="2.40.30.10">
    <property type="entry name" value="Translation factors"/>
    <property type="match status" value="1"/>
</dbReference>
<evidence type="ECO:0000313" key="7">
    <source>
        <dbReference type="Proteomes" id="UP000005244"/>
    </source>
</evidence>
<proteinExistence type="predicted"/>
<dbReference type="InterPro" id="IPR036188">
    <property type="entry name" value="FAD/NAD-bd_sf"/>
</dbReference>
<dbReference type="Gene3D" id="3.50.50.60">
    <property type="entry name" value="FAD/NAD(P)-binding domain"/>
    <property type="match status" value="1"/>
</dbReference>
<keyword evidence="2" id="KW-0285">Flavoprotein</keyword>
<comment type="caution">
    <text evidence="6">The sequence shown here is derived from an EMBL/GenBank/DDBJ whole genome shotgun (WGS) entry which is preliminary data.</text>
</comment>
<keyword evidence="7" id="KW-1185">Reference proteome</keyword>
<dbReference type="EMBL" id="ALNK01000015">
    <property type="protein sequence ID" value="EJU23641.1"/>
    <property type="molecule type" value="Genomic_DNA"/>
</dbReference>
<dbReference type="InterPro" id="IPR057661">
    <property type="entry name" value="RsdA/BaiN/AoA(So)_Rossmann"/>
</dbReference>
<evidence type="ECO:0000256" key="3">
    <source>
        <dbReference type="ARBA" id="ARBA00022827"/>
    </source>
</evidence>
<dbReference type="InterPro" id="IPR055178">
    <property type="entry name" value="RsdA/BaiN/AoA(So)-like_dom"/>
</dbReference>
<name>J4WE57_9FIRM</name>
<evidence type="ECO:0000259" key="4">
    <source>
        <dbReference type="Pfam" id="PF03486"/>
    </source>
</evidence>
<dbReference type="NCBIfam" id="TIGR00275">
    <property type="entry name" value="aminoacetone oxidase family FAD-binding enzyme"/>
    <property type="match status" value="1"/>
</dbReference>
<dbReference type="RefSeq" id="WP_009530779.1">
    <property type="nucleotide sequence ID" value="NZ_ALNK01000015.1"/>
</dbReference>
<dbReference type="Pfam" id="PF03486">
    <property type="entry name" value="HI0933_like"/>
    <property type="match status" value="1"/>
</dbReference>
<evidence type="ECO:0000313" key="6">
    <source>
        <dbReference type="EMBL" id="EJU23641.1"/>
    </source>
</evidence>
<dbReference type="SUPFAM" id="SSF51905">
    <property type="entry name" value="FAD/NAD(P)-binding domain"/>
    <property type="match status" value="1"/>
</dbReference>